<proteinExistence type="predicted"/>
<dbReference type="EMBL" id="BLXT01004700">
    <property type="protein sequence ID" value="GFO16718.1"/>
    <property type="molecule type" value="Genomic_DNA"/>
</dbReference>
<name>A0AAV4BAX2_9GAST</name>
<reference evidence="1 2" key="1">
    <citation type="journal article" date="2021" name="Elife">
        <title>Chloroplast acquisition without the gene transfer in kleptoplastic sea slugs, Plakobranchus ocellatus.</title>
        <authorList>
            <person name="Maeda T."/>
            <person name="Takahashi S."/>
            <person name="Yoshida T."/>
            <person name="Shimamura S."/>
            <person name="Takaki Y."/>
            <person name="Nagai Y."/>
            <person name="Toyoda A."/>
            <person name="Suzuki Y."/>
            <person name="Arimoto A."/>
            <person name="Ishii H."/>
            <person name="Satoh N."/>
            <person name="Nishiyama T."/>
            <person name="Hasebe M."/>
            <person name="Maruyama T."/>
            <person name="Minagawa J."/>
            <person name="Obokata J."/>
            <person name="Shigenobu S."/>
        </authorList>
    </citation>
    <scope>NUCLEOTIDE SEQUENCE [LARGE SCALE GENOMIC DNA]</scope>
</reference>
<keyword evidence="2" id="KW-1185">Reference proteome</keyword>
<evidence type="ECO:0000313" key="2">
    <source>
        <dbReference type="Proteomes" id="UP000735302"/>
    </source>
</evidence>
<accession>A0AAV4BAX2</accession>
<dbReference type="Proteomes" id="UP000735302">
    <property type="component" value="Unassembled WGS sequence"/>
</dbReference>
<organism evidence="1 2">
    <name type="scientific">Plakobranchus ocellatus</name>
    <dbReference type="NCBI Taxonomy" id="259542"/>
    <lineage>
        <taxon>Eukaryota</taxon>
        <taxon>Metazoa</taxon>
        <taxon>Spiralia</taxon>
        <taxon>Lophotrochozoa</taxon>
        <taxon>Mollusca</taxon>
        <taxon>Gastropoda</taxon>
        <taxon>Heterobranchia</taxon>
        <taxon>Euthyneura</taxon>
        <taxon>Panpulmonata</taxon>
        <taxon>Sacoglossa</taxon>
        <taxon>Placobranchoidea</taxon>
        <taxon>Plakobranchidae</taxon>
        <taxon>Plakobranchus</taxon>
    </lineage>
</organism>
<gene>
    <name evidence="1" type="ORF">PoB_004322300</name>
</gene>
<comment type="caution">
    <text evidence="1">The sequence shown here is derived from an EMBL/GenBank/DDBJ whole genome shotgun (WGS) entry which is preliminary data.</text>
</comment>
<protein>
    <submittedName>
        <fullName evidence="1">Uncharacterized protein</fullName>
    </submittedName>
</protein>
<sequence>MKNATGTYVLETAVKELKWFCKKKLTHILDTIVKTKDRTGGTRLAVCHCGQTLAILMFGLNSIENFNCC</sequence>
<dbReference type="AlphaFoldDB" id="A0AAV4BAX2"/>
<evidence type="ECO:0000313" key="1">
    <source>
        <dbReference type="EMBL" id="GFO16718.1"/>
    </source>
</evidence>